<dbReference type="RefSeq" id="WP_270881485.1">
    <property type="nucleotide sequence ID" value="NZ_JAQFVF010000053.1"/>
</dbReference>
<feature type="DNA-binding region" description="H-T-H motif" evidence="4">
    <location>
        <begin position="28"/>
        <end position="47"/>
    </location>
</feature>
<organism evidence="6 7">
    <name type="scientific">Paenibacillus aestuarii</name>
    <dbReference type="NCBI Taxonomy" id="516965"/>
    <lineage>
        <taxon>Bacteria</taxon>
        <taxon>Bacillati</taxon>
        <taxon>Bacillota</taxon>
        <taxon>Bacilli</taxon>
        <taxon>Bacillales</taxon>
        <taxon>Paenibacillaceae</taxon>
        <taxon>Paenibacillus</taxon>
    </lineage>
</organism>
<accession>A0ABW0K1W5</accession>
<dbReference type="InterPro" id="IPR049445">
    <property type="entry name" value="TetR_SbtR-like_C"/>
</dbReference>
<keyword evidence="1" id="KW-0805">Transcription regulation</keyword>
<evidence type="ECO:0000256" key="1">
    <source>
        <dbReference type="ARBA" id="ARBA00023015"/>
    </source>
</evidence>
<evidence type="ECO:0000259" key="5">
    <source>
        <dbReference type="PROSITE" id="PS50977"/>
    </source>
</evidence>
<dbReference type="PRINTS" id="PR00455">
    <property type="entry name" value="HTHTETR"/>
</dbReference>
<gene>
    <name evidence="6" type="ORF">ACFPOG_02050</name>
</gene>
<dbReference type="EMBL" id="JBHSMJ010000005">
    <property type="protein sequence ID" value="MFC5447023.1"/>
    <property type="molecule type" value="Genomic_DNA"/>
</dbReference>
<dbReference type="Gene3D" id="1.10.357.10">
    <property type="entry name" value="Tetracycline Repressor, domain 2"/>
    <property type="match status" value="1"/>
</dbReference>
<evidence type="ECO:0000313" key="6">
    <source>
        <dbReference type="EMBL" id="MFC5447023.1"/>
    </source>
</evidence>
<sequence length="189" mass="20472">MRADAKKNYEHILAVANVVIAEHGVDASLRDIARRAGVGLGTLYRHFPTREALLEALLRASFDEFTTKARILETASSPDDALVSWLREVVEFTSNYQGVVDVMMAAKEDPESALHASCITMRTAGTKLLARAQAEGLARIDMDGDDLFSLAAALAWLSNQPSSAPRADHLFSIIASAILTNRAGSDFRA</sequence>
<dbReference type="Proteomes" id="UP001596044">
    <property type="component" value="Unassembled WGS sequence"/>
</dbReference>
<dbReference type="PANTHER" id="PTHR30055">
    <property type="entry name" value="HTH-TYPE TRANSCRIPTIONAL REGULATOR RUTR"/>
    <property type="match status" value="1"/>
</dbReference>
<comment type="caution">
    <text evidence="6">The sequence shown here is derived from an EMBL/GenBank/DDBJ whole genome shotgun (WGS) entry which is preliminary data.</text>
</comment>
<keyword evidence="7" id="KW-1185">Reference proteome</keyword>
<dbReference type="Pfam" id="PF00440">
    <property type="entry name" value="TetR_N"/>
    <property type="match status" value="1"/>
</dbReference>
<feature type="domain" description="HTH tetR-type" evidence="5">
    <location>
        <begin position="6"/>
        <end position="65"/>
    </location>
</feature>
<name>A0ABW0K1W5_9BACL</name>
<evidence type="ECO:0000256" key="2">
    <source>
        <dbReference type="ARBA" id="ARBA00023125"/>
    </source>
</evidence>
<dbReference type="PROSITE" id="PS50977">
    <property type="entry name" value="HTH_TETR_2"/>
    <property type="match status" value="1"/>
</dbReference>
<proteinExistence type="predicted"/>
<evidence type="ECO:0000256" key="4">
    <source>
        <dbReference type="PROSITE-ProRule" id="PRU00335"/>
    </source>
</evidence>
<dbReference type="InterPro" id="IPR001647">
    <property type="entry name" value="HTH_TetR"/>
</dbReference>
<dbReference type="Pfam" id="PF21597">
    <property type="entry name" value="TetR_C_43"/>
    <property type="match status" value="1"/>
</dbReference>
<reference evidence="7" key="1">
    <citation type="journal article" date="2019" name="Int. J. Syst. Evol. Microbiol.">
        <title>The Global Catalogue of Microorganisms (GCM) 10K type strain sequencing project: providing services to taxonomists for standard genome sequencing and annotation.</title>
        <authorList>
            <consortium name="The Broad Institute Genomics Platform"/>
            <consortium name="The Broad Institute Genome Sequencing Center for Infectious Disease"/>
            <person name="Wu L."/>
            <person name="Ma J."/>
        </authorList>
    </citation>
    <scope>NUCLEOTIDE SEQUENCE [LARGE SCALE GENOMIC DNA]</scope>
    <source>
        <strain evidence="7">KACC 11904</strain>
    </source>
</reference>
<dbReference type="SUPFAM" id="SSF46689">
    <property type="entry name" value="Homeodomain-like"/>
    <property type="match status" value="1"/>
</dbReference>
<keyword evidence="2 4" id="KW-0238">DNA-binding</keyword>
<dbReference type="InterPro" id="IPR009057">
    <property type="entry name" value="Homeodomain-like_sf"/>
</dbReference>
<dbReference type="SUPFAM" id="SSF48498">
    <property type="entry name" value="Tetracyclin repressor-like, C-terminal domain"/>
    <property type="match status" value="1"/>
</dbReference>
<dbReference type="PANTHER" id="PTHR30055:SF234">
    <property type="entry name" value="HTH-TYPE TRANSCRIPTIONAL REGULATOR BETI"/>
    <property type="match status" value="1"/>
</dbReference>
<evidence type="ECO:0000256" key="3">
    <source>
        <dbReference type="ARBA" id="ARBA00023163"/>
    </source>
</evidence>
<dbReference type="InterPro" id="IPR036271">
    <property type="entry name" value="Tet_transcr_reg_TetR-rel_C_sf"/>
</dbReference>
<evidence type="ECO:0000313" key="7">
    <source>
        <dbReference type="Proteomes" id="UP001596044"/>
    </source>
</evidence>
<dbReference type="InterPro" id="IPR050109">
    <property type="entry name" value="HTH-type_TetR-like_transc_reg"/>
</dbReference>
<keyword evidence="3" id="KW-0804">Transcription</keyword>
<protein>
    <submittedName>
        <fullName evidence="6">TetR/AcrR family transcriptional regulator</fullName>
    </submittedName>
</protein>